<reference evidence="2" key="1">
    <citation type="submission" date="2022-01" db="EMBL/GenBank/DDBJ databases">
        <authorList>
            <person name="Braso-Vives M."/>
        </authorList>
    </citation>
    <scope>NUCLEOTIDE SEQUENCE</scope>
</reference>
<keyword evidence="3" id="KW-1185">Reference proteome</keyword>
<organism evidence="2 3">
    <name type="scientific">Branchiostoma lanceolatum</name>
    <name type="common">Common lancelet</name>
    <name type="synonym">Amphioxus lanceolatum</name>
    <dbReference type="NCBI Taxonomy" id="7740"/>
    <lineage>
        <taxon>Eukaryota</taxon>
        <taxon>Metazoa</taxon>
        <taxon>Chordata</taxon>
        <taxon>Cephalochordata</taxon>
        <taxon>Leptocardii</taxon>
        <taxon>Amphioxiformes</taxon>
        <taxon>Branchiostomatidae</taxon>
        <taxon>Branchiostoma</taxon>
    </lineage>
</organism>
<sequence length="227" mass="25472">MRKASDAVVRCYLEAITHCVGLSHSYVAARGRHEGFSFLPDGKLENLCSDISEREALKKIIAKRLGEEASEATSLQAHGLCTSLQFAGKMPSLREDPLQNLNELPCERDDESGKESEDESKVDAASSKLANLKGTRPVEITIAATFWEDFERHDMNFLGRKDSRFAEFRKALDARMKELAADGVGTERRQADPLTQEDEDKLWTTRNAVPVNLSPIDCFLFYTFHKS</sequence>
<evidence type="ECO:0000256" key="1">
    <source>
        <dbReference type="SAM" id="MobiDB-lite"/>
    </source>
</evidence>
<dbReference type="EMBL" id="OV696697">
    <property type="protein sequence ID" value="CAH1242362.1"/>
    <property type="molecule type" value="Genomic_DNA"/>
</dbReference>
<protein>
    <submittedName>
        <fullName evidence="2">Hypp6618 protein</fullName>
    </submittedName>
</protein>
<accession>A0A8J9YV97</accession>
<dbReference type="AlphaFoldDB" id="A0A8J9YV97"/>
<evidence type="ECO:0000313" key="3">
    <source>
        <dbReference type="Proteomes" id="UP000838412"/>
    </source>
</evidence>
<dbReference type="OrthoDB" id="6146869at2759"/>
<gene>
    <name evidence="2" type="primary">Hypp6618</name>
    <name evidence="2" type="ORF">BLAG_LOCUS5660</name>
</gene>
<dbReference type="Proteomes" id="UP000838412">
    <property type="component" value="Chromosome 12"/>
</dbReference>
<evidence type="ECO:0000313" key="2">
    <source>
        <dbReference type="EMBL" id="CAH1242362.1"/>
    </source>
</evidence>
<proteinExistence type="predicted"/>
<feature type="region of interest" description="Disordered" evidence="1">
    <location>
        <begin position="96"/>
        <end position="128"/>
    </location>
</feature>
<name>A0A8J9YV97_BRALA</name>
<feature type="compositionally biased region" description="Basic and acidic residues" evidence="1">
    <location>
        <begin position="105"/>
        <end position="122"/>
    </location>
</feature>